<dbReference type="GO" id="GO:0016779">
    <property type="term" value="F:nucleotidyltransferase activity"/>
    <property type="evidence" value="ECO:0007669"/>
    <property type="project" value="UniProtKB-ARBA"/>
</dbReference>
<dbReference type="InterPro" id="IPR029044">
    <property type="entry name" value="Nucleotide-diphossugar_trans"/>
</dbReference>
<accession>A0A9D2MZE6</accession>
<dbReference type="GO" id="GO:0030170">
    <property type="term" value="F:pyridoxal phosphate binding"/>
    <property type="evidence" value="ECO:0007669"/>
    <property type="project" value="InterPro"/>
</dbReference>
<dbReference type="AlphaFoldDB" id="A0A9D2MZE6"/>
<evidence type="ECO:0000313" key="6">
    <source>
        <dbReference type="EMBL" id="HJC05102.1"/>
    </source>
</evidence>
<dbReference type="Proteomes" id="UP000823910">
    <property type="component" value="Unassembled WGS sequence"/>
</dbReference>
<evidence type="ECO:0000259" key="4">
    <source>
        <dbReference type="Pfam" id="PF00155"/>
    </source>
</evidence>
<dbReference type="SUPFAM" id="SSF53448">
    <property type="entry name" value="Nucleotide-diphospho-sugar transferases"/>
    <property type="match status" value="1"/>
</dbReference>
<evidence type="ECO:0000256" key="3">
    <source>
        <dbReference type="RuleBase" id="RU000481"/>
    </source>
</evidence>
<dbReference type="Gene3D" id="3.90.1150.10">
    <property type="entry name" value="Aspartate Aminotransferase, domain 1"/>
    <property type="match status" value="1"/>
</dbReference>
<dbReference type="InterPro" id="IPR004838">
    <property type="entry name" value="NHTrfase_class1_PyrdxlP-BS"/>
</dbReference>
<dbReference type="PANTHER" id="PTHR42885:SF1">
    <property type="entry name" value="THREONINE-PHOSPHATE DECARBOXYLASE"/>
    <property type="match status" value="1"/>
</dbReference>
<gene>
    <name evidence="6" type="ORF">H9704_02950</name>
</gene>
<dbReference type="PANTHER" id="PTHR42885">
    <property type="entry name" value="HISTIDINOL-PHOSPHATE AMINOTRANSFERASE-RELATED"/>
    <property type="match status" value="1"/>
</dbReference>
<dbReference type="Pfam" id="PF00155">
    <property type="entry name" value="Aminotran_1_2"/>
    <property type="match status" value="1"/>
</dbReference>
<feature type="domain" description="MobA-like NTP transferase" evidence="5">
    <location>
        <begin position="3"/>
        <end position="130"/>
    </location>
</feature>
<dbReference type="EMBL" id="DWWT01000010">
    <property type="protein sequence ID" value="HJC05102.1"/>
    <property type="molecule type" value="Genomic_DNA"/>
</dbReference>
<evidence type="ECO:0000256" key="2">
    <source>
        <dbReference type="ARBA" id="ARBA00022898"/>
    </source>
</evidence>
<dbReference type="InterPro" id="IPR015421">
    <property type="entry name" value="PyrdxlP-dep_Trfase_major"/>
</dbReference>
<dbReference type="PROSITE" id="PS00105">
    <property type="entry name" value="AA_TRANSFER_CLASS_1"/>
    <property type="match status" value="1"/>
</dbReference>
<organism evidence="6 7">
    <name type="scientific">Candidatus Enterocloster excrementipullorum</name>
    <dbReference type="NCBI Taxonomy" id="2838559"/>
    <lineage>
        <taxon>Bacteria</taxon>
        <taxon>Bacillati</taxon>
        <taxon>Bacillota</taxon>
        <taxon>Clostridia</taxon>
        <taxon>Lachnospirales</taxon>
        <taxon>Lachnospiraceae</taxon>
        <taxon>Enterocloster</taxon>
    </lineage>
</organism>
<dbReference type="Pfam" id="PF12804">
    <property type="entry name" value="NTP_transf_3"/>
    <property type="match status" value="1"/>
</dbReference>
<dbReference type="InterPro" id="IPR015424">
    <property type="entry name" value="PyrdxlP-dep_Trfase"/>
</dbReference>
<feature type="domain" description="Aminotransferase class I/classII large" evidence="4">
    <location>
        <begin position="314"/>
        <end position="614"/>
    </location>
</feature>
<sequence length="622" mass="70627">MQAIILAAGMGKRLKQLTQNNTKCMVKVNGVPLINRALGQLDQLGLSRIILVVGYEREKLIRHIDGLDVSTPIEYVENPIYDKTNNIYSLFLARKYLLEEDTLLLESDIIFDDSVLRCLVEDPRDSLALAAKYESWMDGTCLLLSEQDDIEAMIPGSKFRFSDMGNYYKTVNLYKFSRDFSRTHYVPFLEAYTAALGNNEYYEQVLKVLVSLDDPGIKAKRLTDDQLWYEIDDIQDLDIAESLFAPEKEKTALIHRRFGGYWRYPKMLDFCYLVNCYYPPRKMLDEIKANFDSLVCQYPSGMYVNSLLAARNFSLRQEQVVVGNGAAELIKAILDGTQGTLGIIKPTFEEYANRYAGPLCVCTPKSRDFSYGAQEIEAYFEDKDIRLLVLINPDNPTGNYICREDMERLILWTEKKGITFLVDESFVDFADEAGASLLDEDLLRSHPHLIVVKSISKSYGVPGLRLGIAASGDTALIDRLKKDVSIWNINSVGEFYMQIEEKYRKDYASSLARVRTERERFAQVLSSIPGLRVFPSQANYLMAELISSEDPMDGQPASGAKRPPMTAARLTEELLTRKNILIKDLTSKMGTDGRQFVRIAVRNENDDDLLAEAIRDVMTAEV</sequence>
<dbReference type="InterPro" id="IPR004839">
    <property type="entry name" value="Aminotransferase_I/II_large"/>
</dbReference>
<dbReference type="CDD" id="cd00609">
    <property type="entry name" value="AAT_like"/>
    <property type="match status" value="1"/>
</dbReference>
<dbReference type="EC" id="2.6.1.-" evidence="3"/>
<dbReference type="SUPFAM" id="SSF53383">
    <property type="entry name" value="PLP-dependent transferases"/>
    <property type="match status" value="1"/>
</dbReference>
<dbReference type="InterPro" id="IPR025877">
    <property type="entry name" value="MobA-like_NTP_Trfase"/>
</dbReference>
<name>A0A9D2MZE6_9FIRM</name>
<comment type="similarity">
    <text evidence="3">Belongs to the class-I pyridoxal-phosphate-dependent aminotransferase family.</text>
</comment>
<reference evidence="6" key="2">
    <citation type="submission" date="2021-04" db="EMBL/GenBank/DDBJ databases">
        <authorList>
            <person name="Gilroy R."/>
        </authorList>
    </citation>
    <scope>NUCLEOTIDE SEQUENCE</scope>
    <source>
        <strain evidence="6">CHK180-15479</strain>
    </source>
</reference>
<dbReference type="GO" id="GO:0008483">
    <property type="term" value="F:transaminase activity"/>
    <property type="evidence" value="ECO:0007669"/>
    <property type="project" value="UniProtKB-KW"/>
</dbReference>
<evidence type="ECO:0000259" key="5">
    <source>
        <dbReference type="Pfam" id="PF12804"/>
    </source>
</evidence>
<reference evidence="6" key="1">
    <citation type="journal article" date="2021" name="PeerJ">
        <title>Extensive microbial diversity within the chicken gut microbiome revealed by metagenomics and culture.</title>
        <authorList>
            <person name="Gilroy R."/>
            <person name="Ravi A."/>
            <person name="Getino M."/>
            <person name="Pursley I."/>
            <person name="Horton D.L."/>
            <person name="Alikhan N.F."/>
            <person name="Baker D."/>
            <person name="Gharbi K."/>
            <person name="Hall N."/>
            <person name="Watson M."/>
            <person name="Adriaenssens E.M."/>
            <person name="Foster-Nyarko E."/>
            <person name="Jarju S."/>
            <person name="Secka A."/>
            <person name="Antonio M."/>
            <person name="Oren A."/>
            <person name="Chaudhuri R.R."/>
            <person name="La Ragione R."/>
            <person name="Hildebrand F."/>
            <person name="Pallen M.J."/>
        </authorList>
    </citation>
    <scope>NUCLEOTIDE SEQUENCE</scope>
    <source>
        <strain evidence="6">CHK180-15479</strain>
    </source>
</reference>
<comment type="cofactor">
    <cofactor evidence="1 3">
        <name>pyridoxal 5'-phosphate</name>
        <dbReference type="ChEBI" id="CHEBI:597326"/>
    </cofactor>
</comment>
<comment type="caution">
    <text evidence="6">The sequence shown here is derived from an EMBL/GenBank/DDBJ whole genome shotgun (WGS) entry which is preliminary data.</text>
</comment>
<keyword evidence="2" id="KW-0663">Pyridoxal phosphate</keyword>
<keyword evidence="3" id="KW-0808">Transferase</keyword>
<dbReference type="Gene3D" id="3.90.550.10">
    <property type="entry name" value="Spore Coat Polysaccharide Biosynthesis Protein SpsA, Chain A"/>
    <property type="match status" value="1"/>
</dbReference>
<protein>
    <recommendedName>
        <fullName evidence="3">Aminotransferase</fullName>
        <ecNumber evidence="3">2.6.1.-</ecNumber>
    </recommendedName>
</protein>
<proteinExistence type="inferred from homology"/>
<dbReference type="InterPro" id="IPR015422">
    <property type="entry name" value="PyrdxlP-dep_Trfase_small"/>
</dbReference>
<evidence type="ECO:0000256" key="1">
    <source>
        <dbReference type="ARBA" id="ARBA00001933"/>
    </source>
</evidence>
<evidence type="ECO:0000313" key="7">
    <source>
        <dbReference type="Proteomes" id="UP000823910"/>
    </source>
</evidence>
<keyword evidence="3 6" id="KW-0032">Aminotransferase</keyword>
<dbReference type="CDD" id="cd02523">
    <property type="entry name" value="PC_cytidylyltransferase"/>
    <property type="match status" value="1"/>
</dbReference>
<dbReference type="Gene3D" id="3.40.640.10">
    <property type="entry name" value="Type I PLP-dependent aspartate aminotransferase-like (Major domain)"/>
    <property type="match status" value="1"/>
</dbReference>